<sequence>MSLAASISIKDTLVLLDGQYSGVATGIVQGSYALWLGSGISRDRVIGLDGVLAKLIEFLRGKVTANADCGYRVALNKIIDMAAPDATERAQIDFNVPSDQWACIKAILGRLWGQYSAVLSVELPDEPLDYLLWDGLDFTATFAAQQADAEHLAVGMLALEGTVTDLATANWDGLLEAAMKELGYDETFYRITVTGEDLRNPAAAAKLYKFHGCALRAIAEEGTYRPLLIARSAQITGWNADNRFTIVRDQLHALVQAKRTLMIGMSAQDENIKHLFAKVNQQNGWKWTDPPTPIVFSADKIGDDQRDLLIVVYGQQEYEAHRDDICNEARLQAYAKPLLLALVLYVLAAKLEVLANDVHAPNLDAAARTAISTGIKVLRDRVADAGNGDRLGLARAIAAVLARARHQLQDGTSAAGVQRYFPLDDQPAHLMQGKPALKSSGQREAAVALGLVGLEEAAAWTSSVDDPEDPRSGALRLTSSGASARVFLAANDDNITNLLDCGAFDEGDSDAVVICSGRVAERQQRSPSGDRRDGSLGPRYIALGPMLSEAADLDDLRDRFRGEVGL</sequence>
<evidence type="ECO:0008006" key="3">
    <source>
        <dbReference type="Google" id="ProtNLM"/>
    </source>
</evidence>
<proteinExistence type="predicted"/>
<gene>
    <name evidence="1" type="ORF">GGR37_000979</name>
</gene>
<dbReference type="OrthoDB" id="9148542at2"/>
<dbReference type="Proteomes" id="UP000538566">
    <property type="component" value="Unassembled WGS sequence"/>
</dbReference>
<name>A0A7W7A968_9SPHN</name>
<organism evidence="1 2">
    <name type="scientific">Novosphingobium taihuense</name>
    <dbReference type="NCBI Taxonomy" id="260085"/>
    <lineage>
        <taxon>Bacteria</taxon>
        <taxon>Pseudomonadati</taxon>
        <taxon>Pseudomonadota</taxon>
        <taxon>Alphaproteobacteria</taxon>
        <taxon>Sphingomonadales</taxon>
        <taxon>Sphingomonadaceae</taxon>
        <taxon>Novosphingobium</taxon>
    </lineage>
</organism>
<evidence type="ECO:0000313" key="1">
    <source>
        <dbReference type="EMBL" id="MBB4612733.1"/>
    </source>
</evidence>
<reference evidence="1 2" key="1">
    <citation type="submission" date="2020-08" db="EMBL/GenBank/DDBJ databases">
        <title>Genomic Encyclopedia of Type Strains, Phase IV (KMG-IV): sequencing the most valuable type-strain genomes for metagenomic binning, comparative biology and taxonomic classification.</title>
        <authorList>
            <person name="Goeker M."/>
        </authorList>
    </citation>
    <scope>NUCLEOTIDE SEQUENCE [LARGE SCALE GENOMIC DNA]</scope>
    <source>
        <strain evidence="1 2">DSM 17507</strain>
    </source>
</reference>
<protein>
    <recommendedName>
        <fullName evidence="3">SIR2-like protein</fullName>
    </recommendedName>
</protein>
<comment type="caution">
    <text evidence="1">The sequence shown here is derived from an EMBL/GenBank/DDBJ whole genome shotgun (WGS) entry which is preliminary data.</text>
</comment>
<dbReference type="Pfam" id="PF13289">
    <property type="entry name" value="SIR2_2"/>
    <property type="match status" value="1"/>
</dbReference>
<evidence type="ECO:0000313" key="2">
    <source>
        <dbReference type="Proteomes" id="UP000538566"/>
    </source>
</evidence>
<dbReference type="EMBL" id="JACHOA010000001">
    <property type="protein sequence ID" value="MBB4612733.1"/>
    <property type="molecule type" value="Genomic_DNA"/>
</dbReference>
<dbReference type="AlphaFoldDB" id="A0A7W7A968"/>
<accession>A0A7W7A968</accession>
<dbReference type="RefSeq" id="WP_144901104.1">
    <property type="nucleotide sequence ID" value="NZ_JACHOA010000001.1"/>
</dbReference>
<keyword evidence="2" id="KW-1185">Reference proteome</keyword>